<dbReference type="InterPro" id="IPR041228">
    <property type="entry name" value="Dynein_C"/>
</dbReference>
<dbReference type="FunFam" id="3.10.490.20:FF:000006">
    <property type="entry name" value="Dynein axonemal heavy chain 10"/>
    <property type="match status" value="1"/>
</dbReference>
<dbReference type="GO" id="GO:0051959">
    <property type="term" value="F:dynein light intermediate chain binding"/>
    <property type="evidence" value="ECO:0007669"/>
    <property type="project" value="InterPro"/>
</dbReference>
<dbReference type="InterPro" id="IPR026983">
    <property type="entry name" value="DHC"/>
</dbReference>
<feature type="non-terminal residue" evidence="3">
    <location>
        <position position="1"/>
    </location>
</feature>
<dbReference type="Gene3D" id="3.10.490.20">
    <property type="match status" value="1"/>
</dbReference>
<accession>A0A6P6S2D2</accession>
<dbReference type="GeneID" id="113147564"/>
<feature type="domain" description="Dynein heavy chain C-terminal" evidence="1">
    <location>
        <begin position="21"/>
        <end position="350"/>
    </location>
</feature>
<name>A0A6P6S2D2_9EIME</name>
<proteinExistence type="predicted"/>
<keyword evidence="2" id="KW-1185">Reference proteome</keyword>
<dbReference type="GO" id="GO:0045505">
    <property type="term" value="F:dynein intermediate chain binding"/>
    <property type="evidence" value="ECO:0007669"/>
    <property type="project" value="InterPro"/>
</dbReference>
<dbReference type="Pfam" id="PF18199">
    <property type="entry name" value="Dynein_C"/>
    <property type="match status" value="1"/>
</dbReference>
<gene>
    <name evidence="3" type="primary">LOC113147564</name>
</gene>
<evidence type="ECO:0000313" key="2">
    <source>
        <dbReference type="Proteomes" id="UP000515125"/>
    </source>
</evidence>
<evidence type="ECO:0000313" key="3">
    <source>
        <dbReference type="RefSeq" id="XP_026194311.1"/>
    </source>
</evidence>
<protein>
    <submittedName>
        <fullName evidence="3">Dynein heavy chain 10, axonemal-like</fullName>
    </submittedName>
</protein>
<dbReference type="PANTHER" id="PTHR22878">
    <property type="entry name" value="DYNEIN HEAVY CHAIN 6, AXONEMAL-LIKE-RELATED"/>
    <property type="match status" value="1"/>
</dbReference>
<dbReference type="GO" id="GO:0007018">
    <property type="term" value="P:microtubule-based movement"/>
    <property type="evidence" value="ECO:0007669"/>
    <property type="project" value="InterPro"/>
</dbReference>
<organism evidence="2 3">
    <name type="scientific">Cyclospora cayetanensis</name>
    <dbReference type="NCBI Taxonomy" id="88456"/>
    <lineage>
        <taxon>Eukaryota</taxon>
        <taxon>Sar</taxon>
        <taxon>Alveolata</taxon>
        <taxon>Apicomplexa</taxon>
        <taxon>Conoidasida</taxon>
        <taxon>Coccidia</taxon>
        <taxon>Eucoccidiorida</taxon>
        <taxon>Eimeriorina</taxon>
        <taxon>Eimeriidae</taxon>
        <taxon>Cyclospora</taxon>
    </lineage>
</organism>
<evidence type="ECO:0000259" key="1">
    <source>
        <dbReference type="Pfam" id="PF18199"/>
    </source>
</evidence>
<dbReference type="RefSeq" id="XP_026194311.1">
    <property type="nucleotide sequence ID" value="XM_026338526.1"/>
</dbReference>
<dbReference type="OrthoDB" id="424310at2759"/>
<dbReference type="PANTHER" id="PTHR22878:SF68">
    <property type="entry name" value="DYNEIN HEAVY CHAIN 6, AXONEMAL-LIKE"/>
    <property type="match status" value="1"/>
</dbReference>
<dbReference type="InterPro" id="IPR043160">
    <property type="entry name" value="Dynein_C_barrel"/>
</dbReference>
<dbReference type="Gene3D" id="1.20.1270.280">
    <property type="match status" value="1"/>
</dbReference>
<dbReference type="AlphaFoldDB" id="A0A6P6S2D2"/>
<sequence>SSNPEVFGLHPNAEIGYFVENAKSIWHGLLKINITCHSGNKGDSALGNLKETTLVATISEIFEKVPSKPLYFCPDSDPPTPIEIVLAQTAASTGLVSFIFSDAHGNKSKENFLWTFCYQELDRLNILLQAVIQSLRELRHALRGDIGMSMDLDELALSLQAGVLPRQWRALAPPTSKSLGSWISHLMRRISQYTTWKERGSLSCYWLGGLHMPRSLSTALIQVTSRKKGISLDKLVLFTEFTQLEVPQQIESPLEDGAYIEGLFIEGARWNSALRRLAPQAPRELLGELPLMKLVPIESHRLKTRSLLRTPVYVTQERRTPMGEGLVFDAWLPFSEHSSFWILSGTALVLETSD</sequence>
<dbReference type="GO" id="GO:0030286">
    <property type="term" value="C:dynein complex"/>
    <property type="evidence" value="ECO:0007669"/>
    <property type="project" value="InterPro"/>
</dbReference>
<reference evidence="3" key="1">
    <citation type="submission" date="2025-08" db="UniProtKB">
        <authorList>
            <consortium name="RefSeq"/>
        </authorList>
    </citation>
    <scope>IDENTIFICATION</scope>
</reference>
<dbReference type="Proteomes" id="UP000515125">
    <property type="component" value="Unplaced"/>
</dbReference>